<proteinExistence type="predicted"/>
<feature type="compositionally biased region" description="Basic residues" evidence="1">
    <location>
        <begin position="497"/>
        <end position="508"/>
    </location>
</feature>
<geneLocation type="plasmid" evidence="4">
    <name>unnamed4</name>
</geneLocation>
<dbReference type="KEGG" id="cox:E0W60_36045"/>
<protein>
    <submittedName>
        <fullName evidence="4">ISNCY family transposase</fullName>
    </submittedName>
</protein>
<dbReference type="SUPFAM" id="SSF53098">
    <property type="entry name" value="Ribonuclease H-like"/>
    <property type="match status" value="1"/>
</dbReference>
<feature type="compositionally biased region" description="Polar residues" evidence="1">
    <location>
        <begin position="479"/>
        <end position="496"/>
    </location>
</feature>
<sequence>MHDQGLVTMSMREVDRMKVIQAVADGHLARWRAAERLGISARHVRRLVLRLQEDGPSGLVSRKRDRPSNRQLPPGLESRIRGLIRDSYADFGPTLACEKLRERHGIEISKACVRRIMIDAGFWIPRKLRPPKVHQPRNRRACLGELVQIDGSDHAWFEDRAPACTLLVYVDDATGQLMQLRFVPTESTPAYFTATRAYIERHGKPMAFYSDKAGIFRVNARDNAEGRGYTQFGRALFELNIDSLCANSSPAKGRVERMNGTLQDRLVKELRLRGISSMDAANAFAPRFMADFNTRFAKVPRSDFDAHRPLRGDEDLARIFSWREWRKVSRSLTLQYDKVMYLLEDRPEHRRLIHRYVEVAEYPDGRIELWADGTALPYTTYDRLGEIDQGAIVEHKRLGHVLAITAQVQAQRDSRQQAGPSRTLQGEPARLHRAPLNVKRQRLINRLDLERAMTAAPLTQNADLLTVPTVNPPLHPELNSVTSGQHHRPTTTPQKHSTPHKKHARTDI</sequence>
<dbReference type="EMBL" id="CP038634">
    <property type="protein sequence ID" value="QBY49781.1"/>
    <property type="molecule type" value="Genomic_DNA"/>
</dbReference>
<dbReference type="InterPro" id="IPR001584">
    <property type="entry name" value="Integrase_cat-core"/>
</dbReference>
<dbReference type="Proteomes" id="UP000295294">
    <property type="component" value="Chromosome 1"/>
</dbReference>
<evidence type="ECO:0000313" key="4">
    <source>
        <dbReference type="EMBL" id="QBY56414.1"/>
    </source>
</evidence>
<dbReference type="PANTHER" id="PTHR35004">
    <property type="entry name" value="TRANSPOSASE RV3428C-RELATED"/>
    <property type="match status" value="1"/>
</dbReference>
<dbReference type="InterPro" id="IPR012337">
    <property type="entry name" value="RNaseH-like_sf"/>
</dbReference>
<evidence type="ECO:0000313" key="3">
    <source>
        <dbReference type="EMBL" id="QBY49781.1"/>
    </source>
</evidence>
<dbReference type="SUPFAM" id="SSF46689">
    <property type="entry name" value="Homeodomain-like"/>
    <property type="match status" value="1"/>
</dbReference>
<dbReference type="Proteomes" id="UP000295294">
    <property type="component" value="Plasmid unnamed4"/>
</dbReference>
<dbReference type="InterPro" id="IPR047797">
    <property type="entry name" value="ISNCY_transpos"/>
</dbReference>
<dbReference type="InterPro" id="IPR036397">
    <property type="entry name" value="RNaseH_sf"/>
</dbReference>
<dbReference type="Gene3D" id="3.30.420.10">
    <property type="entry name" value="Ribonuclease H-like superfamily/Ribonuclease H"/>
    <property type="match status" value="1"/>
</dbReference>
<organism evidence="4 5">
    <name type="scientific">Cupriavidus oxalaticus</name>
    <dbReference type="NCBI Taxonomy" id="96344"/>
    <lineage>
        <taxon>Bacteria</taxon>
        <taxon>Pseudomonadati</taxon>
        <taxon>Pseudomonadota</taxon>
        <taxon>Betaproteobacteria</taxon>
        <taxon>Burkholderiales</taxon>
        <taxon>Burkholderiaceae</taxon>
        <taxon>Cupriavidus</taxon>
    </lineage>
</organism>
<feature type="compositionally biased region" description="Polar residues" evidence="1">
    <location>
        <begin position="410"/>
        <end position="424"/>
    </location>
</feature>
<evidence type="ECO:0000259" key="2">
    <source>
        <dbReference type="PROSITE" id="PS50994"/>
    </source>
</evidence>
<feature type="region of interest" description="Disordered" evidence="1">
    <location>
        <begin position="470"/>
        <end position="508"/>
    </location>
</feature>
<name>A0A4P7LJI7_9BURK</name>
<dbReference type="KEGG" id="cox:E0W60_00620"/>
<feature type="domain" description="Integrase catalytic" evidence="2">
    <location>
        <begin position="132"/>
        <end position="317"/>
    </location>
</feature>
<reference evidence="4 5" key="1">
    <citation type="submission" date="2019-03" db="EMBL/GenBank/DDBJ databases">
        <title>Efficiently degradation of phenoxyalkanoic acid herbicides by Cupriavidus oxalaticus strain X32.</title>
        <authorList>
            <person name="Sheng X."/>
        </authorList>
    </citation>
    <scope>NUCLEOTIDE SEQUENCE [LARGE SCALE GENOMIC DNA]</scope>
    <source>
        <strain evidence="4 5">X32</strain>
        <plasmid evidence="4 5">unnamed4</plasmid>
    </source>
</reference>
<dbReference type="PROSITE" id="PS50994">
    <property type="entry name" value="INTEGRASE"/>
    <property type="match status" value="1"/>
</dbReference>
<dbReference type="Pfam" id="PF13565">
    <property type="entry name" value="HTH_32"/>
    <property type="match status" value="1"/>
</dbReference>
<evidence type="ECO:0000313" key="5">
    <source>
        <dbReference type="Proteomes" id="UP000295294"/>
    </source>
</evidence>
<dbReference type="OrthoDB" id="5655881at2"/>
<dbReference type="GO" id="GO:0003676">
    <property type="term" value="F:nucleic acid binding"/>
    <property type="evidence" value="ECO:0007669"/>
    <property type="project" value="InterPro"/>
</dbReference>
<dbReference type="PANTHER" id="PTHR35004:SF7">
    <property type="entry name" value="INTEGRASE PROTEIN"/>
    <property type="match status" value="1"/>
</dbReference>
<evidence type="ECO:0000256" key="1">
    <source>
        <dbReference type="SAM" id="MobiDB-lite"/>
    </source>
</evidence>
<keyword evidence="4" id="KW-0614">Plasmid</keyword>
<dbReference type="GO" id="GO:0015074">
    <property type="term" value="P:DNA integration"/>
    <property type="evidence" value="ECO:0007669"/>
    <property type="project" value="InterPro"/>
</dbReference>
<dbReference type="AlphaFoldDB" id="A0A4P7LJI7"/>
<gene>
    <name evidence="3" type="ORF">E0W60_00620</name>
    <name evidence="4" type="ORF">E0W60_36045</name>
</gene>
<dbReference type="InterPro" id="IPR009057">
    <property type="entry name" value="Homeodomain-like_sf"/>
</dbReference>
<dbReference type="EMBL" id="CP038639">
    <property type="protein sequence ID" value="QBY56414.1"/>
    <property type="molecule type" value="Genomic_DNA"/>
</dbReference>
<dbReference type="NCBIfam" id="NF033594">
    <property type="entry name" value="transpos_ISNCY_2"/>
    <property type="match status" value="1"/>
</dbReference>
<feature type="region of interest" description="Disordered" evidence="1">
    <location>
        <begin position="410"/>
        <end position="437"/>
    </location>
</feature>
<accession>A0A4P7LJI7</accession>